<evidence type="ECO:0000256" key="5">
    <source>
        <dbReference type="ARBA" id="ARBA00034545"/>
    </source>
</evidence>
<comment type="catalytic activity">
    <reaction evidence="7">
        <text>arsenic triglutathione + 2 [thioredoxin]-dithiol + 2 S-adenosyl-L-methionine + H2O = dimethylarsinous acid + 2 [thioredoxin]-disulfide + 3 glutathione + 2 S-adenosyl-L-homocysteine + 2 H(+)</text>
        <dbReference type="Rhea" id="RHEA:69464"/>
        <dbReference type="Rhea" id="RHEA-COMP:10698"/>
        <dbReference type="Rhea" id="RHEA-COMP:10700"/>
        <dbReference type="ChEBI" id="CHEBI:15377"/>
        <dbReference type="ChEBI" id="CHEBI:15378"/>
        <dbReference type="ChEBI" id="CHEBI:23808"/>
        <dbReference type="ChEBI" id="CHEBI:29950"/>
        <dbReference type="ChEBI" id="CHEBI:50058"/>
        <dbReference type="ChEBI" id="CHEBI:57856"/>
        <dbReference type="ChEBI" id="CHEBI:57925"/>
        <dbReference type="ChEBI" id="CHEBI:59789"/>
        <dbReference type="ChEBI" id="CHEBI:183640"/>
        <dbReference type="EC" id="2.1.1.137"/>
    </reaction>
</comment>
<evidence type="ECO:0000313" key="10">
    <source>
        <dbReference type="EMBL" id="RCN59369.1"/>
    </source>
</evidence>
<proteinExistence type="inferred from homology"/>
<protein>
    <recommendedName>
        <fullName evidence="5">Arsenite methyltransferase</fullName>
        <ecNumber evidence="4">2.1.1.137</ecNumber>
    </recommendedName>
</protein>
<dbReference type="PANTHER" id="PTHR43675:SF8">
    <property type="entry name" value="ARSENITE METHYLTRANSFERASE"/>
    <property type="match status" value="1"/>
</dbReference>
<evidence type="ECO:0000256" key="3">
    <source>
        <dbReference type="ARBA" id="ARBA00034487"/>
    </source>
</evidence>
<dbReference type="RefSeq" id="WP_114282714.1">
    <property type="nucleotide sequence ID" value="NZ_PSYR01000001.1"/>
</dbReference>
<reference evidence="10 11" key="1">
    <citation type="submission" date="2018-02" db="EMBL/GenBank/DDBJ databases">
        <title>Insights into the biology of acidophilic members of the Acidiferrobacteraceae family derived from comparative genomic analyses.</title>
        <authorList>
            <person name="Issotta F."/>
            <person name="Thyssen C."/>
            <person name="Mena C."/>
            <person name="Moya A."/>
            <person name="Bellenberg S."/>
            <person name="Sproer C."/>
            <person name="Covarrubias P.C."/>
            <person name="Sand W."/>
            <person name="Quatrini R."/>
            <person name="Vera M."/>
        </authorList>
    </citation>
    <scope>NUCLEOTIDE SEQUENCE [LARGE SCALE GENOMIC DNA]</scope>
    <source>
        <strain evidence="11">m-1</strain>
    </source>
</reference>
<evidence type="ECO:0000256" key="8">
    <source>
        <dbReference type="ARBA" id="ARBA00048428"/>
    </source>
</evidence>
<evidence type="ECO:0000256" key="4">
    <source>
        <dbReference type="ARBA" id="ARBA00034521"/>
    </source>
</evidence>
<keyword evidence="11" id="KW-1185">Reference proteome</keyword>
<dbReference type="Pfam" id="PF13847">
    <property type="entry name" value="Methyltransf_31"/>
    <property type="match status" value="1"/>
</dbReference>
<keyword evidence="2" id="KW-0949">S-adenosyl-L-methionine</keyword>
<keyword evidence="10" id="KW-0489">Methyltransferase</keyword>
<dbReference type="PANTHER" id="PTHR43675">
    <property type="entry name" value="ARSENITE METHYLTRANSFERASE"/>
    <property type="match status" value="1"/>
</dbReference>
<dbReference type="GO" id="GO:0032259">
    <property type="term" value="P:methylation"/>
    <property type="evidence" value="ECO:0007669"/>
    <property type="project" value="UniProtKB-KW"/>
</dbReference>
<evidence type="ECO:0000256" key="7">
    <source>
        <dbReference type="ARBA" id="ARBA00047943"/>
    </source>
</evidence>
<dbReference type="Proteomes" id="UP000253250">
    <property type="component" value="Unassembled WGS sequence"/>
</dbReference>
<evidence type="ECO:0000313" key="11">
    <source>
        <dbReference type="Proteomes" id="UP000253250"/>
    </source>
</evidence>
<evidence type="ECO:0000256" key="6">
    <source>
        <dbReference type="ARBA" id="ARBA00047941"/>
    </source>
</evidence>
<comment type="similarity">
    <text evidence="3">Belongs to the methyltransferase superfamily. Arsenite methyltransferase family.</text>
</comment>
<evidence type="ECO:0000256" key="1">
    <source>
        <dbReference type="ARBA" id="ARBA00022679"/>
    </source>
</evidence>
<dbReference type="CDD" id="cd02440">
    <property type="entry name" value="AdoMet_MTases"/>
    <property type="match status" value="1"/>
</dbReference>
<feature type="domain" description="Methyltransferase" evidence="9">
    <location>
        <begin position="79"/>
        <end position="223"/>
    </location>
</feature>
<dbReference type="NCBIfam" id="NF008823">
    <property type="entry name" value="PRK11873.1"/>
    <property type="match status" value="1"/>
</dbReference>
<gene>
    <name evidence="10" type="primary">arsM</name>
    <name evidence="10" type="ORF">C4900_06635</name>
</gene>
<dbReference type="SUPFAM" id="SSF53335">
    <property type="entry name" value="S-adenosyl-L-methionine-dependent methyltransferases"/>
    <property type="match status" value="1"/>
</dbReference>
<comment type="catalytic activity">
    <reaction evidence="6">
        <text>arsenic triglutathione + [thioredoxin]-dithiol + S-adenosyl-L-methionine + 2 H2O = methylarsonous acid + [thioredoxin]-disulfide + 3 glutathione + S-adenosyl-L-homocysteine + H(+)</text>
        <dbReference type="Rhea" id="RHEA:69460"/>
        <dbReference type="Rhea" id="RHEA-COMP:10698"/>
        <dbReference type="Rhea" id="RHEA-COMP:10700"/>
        <dbReference type="ChEBI" id="CHEBI:15377"/>
        <dbReference type="ChEBI" id="CHEBI:15378"/>
        <dbReference type="ChEBI" id="CHEBI:17826"/>
        <dbReference type="ChEBI" id="CHEBI:29950"/>
        <dbReference type="ChEBI" id="CHEBI:50058"/>
        <dbReference type="ChEBI" id="CHEBI:57856"/>
        <dbReference type="ChEBI" id="CHEBI:57925"/>
        <dbReference type="ChEBI" id="CHEBI:59789"/>
        <dbReference type="ChEBI" id="CHEBI:183640"/>
        <dbReference type="EC" id="2.1.1.137"/>
    </reaction>
</comment>
<evidence type="ECO:0000259" key="9">
    <source>
        <dbReference type="Pfam" id="PF13847"/>
    </source>
</evidence>
<dbReference type="GO" id="GO:0030791">
    <property type="term" value="F:arsenite methyltransferase activity"/>
    <property type="evidence" value="ECO:0007669"/>
    <property type="project" value="UniProtKB-EC"/>
</dbReference>
<dbReference type="EC" id="2.1.1.137" evidence="4"/>
<comment type="catalytic activity">
    <reaction evidence="8">
        <text>arsenic triglutathione + 3 [thioredoxin]-dithiol + 3 S-adenosyl-L-methionine = trimethylarsine + 3 [thioredoxin]-disulfide + 3 glutathione + 3 S-adenosyl-L-homocysteine + 3 H(+)</text>
        <dbReference type="Rhea" id="RHEA:69432"/>
        <dbReference type="Rhea" id="RHEA-COMP:10698"/>
        <dbReference type="Rhea" id="RHEA-COMP:10700"/>
        <dbReference type="ChEBI" id="CHEBI:15378"/>
        <dbReference type="ChEBI" id="CHEBI:27130"/>
        <dbReference type="ChEBI" id="CHEBI:29950"/>
        <dbReference type="ChEBI" id="CHEBI:50058"/>
        <dbReference type="ChEBI" id="CHEBI:57856"/>
        <dbReference type="ChEBI" id="CHEBI:57925"/>
        <dbReference type="ChEBI" id="CHEBI:59789"/>
        <dbReference type="ChEBI" id="CHEBI:183640"/>
        <dbReference type="EC" id="2.1.1.137"/>
    </reaction>
</comment>
<accession>A0A368HLM1</accession>
<dbReference type="InterPro" id="IPR026669">
    <property type="entry name" value="Arsenite_MeTrfase-like"/>
</dbReference>
<dbReference type="EMBL" id="PSYR01000001">
    <property type="protein sequence ID" value="RCN59369.1"/>
    <property type="molecule type" value="Genomic_DNA"/>
</dbReference>
<evidence type="ECO:0000256" key="2">
    <source>
        <dbReference type="ARBA" id="ARBA00022691"/>
    </source>
</evidence>
<organism evidence="10 11">
    <name type="scientific">Acidiferrobacter thiooxydans</name>
    <dbReference type="NCBI Taxonomy" id="163359"/>
    <lineage>
        <taxon>Bacteria</taxon>
        <taxon>Pseudomonadati</taxon>
        <taxon>Pseudomonadota</taxon>
        <taxon>Gammaproteobacteria</taxon>
        <taxon>Acidiferrobacterales</taxon>
        <taxon>Acidiferrobacteraceae</taxon>
        <taxon>Acidiferrobacter</taxon>
    </lineage>
</organism>
<dbReference type="OrthoDB" id="9772751at2"/>
<comment type="caution">
    <text evidence="10">The sequence shown here is derived from an EMBL/GenBank/DDBJ whole genome shotgun (WGS) entry which is preliminary data.</text>
</comment>
<keyword evidence="1 10" id="KW-0808">Transferase</keyword>
<name>A0A368HLM1_9GAMM</name>
<dbReference type="Gene3D" id="3.40.50.150">
    <property type="entry name" value="Vaccinia Virus protein VP39"/>
    <property type="match status" value="1"/>
</dbReference>
<dbReference type="InterPro" id="IPR025714">
    <property type="entry name" value="Methyltranfer_dom"/>
</dbReference>
<dbReference type="AlphaFoldDB" id="A0A368HLM1"/>
<dbReference type="InterPro" id="IPR029063">
    <property type="entry name" value="SAM-dependent_MTases_sf"/>
</dbReference>
<sequence>MDALKSDEIRQAVRQQYGRVAESGGAGCGCGPTCCGTPTASADTLSQGLGYTADDVGSVPQGANIGLGCGNPQAIAALKTGEVVLDLGSGGGFDCFLAARQVGDTGRVIGVDMTPEMISKARAHAEKGGYRNAEFRLGEIENLPAADGAVDVIISNCVINLSPDKARVFREAHRVLKPGGRLAISDVVAFALLPEAVRKDMTLYTGCMAGASLVSEVEAMLQECGFTEIRVAPKDESKSFIGDWAPGTDIAEYVVSATIEAIKPAT</sequence>